<organism evidence="8 9">
    <name type="scientific">Mycobacterium saskatchewanense</name>
    <dbReference type="NCBI Taxonomy" id="220927"/>
    <lineage>
        <taxon>Bacteria</taxon>
        <taxon>Bacillati</taxon>
        <taxon>Actinomycetota</taxon>
        <taxon>Actinomycetes</taxon>
        <taxon>Mycobacteriales</taxon>
        <taxon>Mycobacteriaceae</taxon>
        <taxon>Mycobacterium</taxon>
        <taxon>Mycobacterium simiae complex</taxon>
    </lineage>
</organism>
<accession>A0AAJ3NUH8</accession>
<comment type="caution">
    <text evidence="8">The sequence shown here is derived from an EMBL/GenBank/DDBJ whole genome shotgun (WGS) entry which is preliminary data.</text>
</comment>
<name>A0AAJ3NUH8_9MYCO</name>
<keyword evidence="9" id="KW-1185">Reference proteome</keyword>
<dbReference type="InterPro" id="IPR018376">
    <property type="entry name" value="Enoyl-CoA_hyd/isom_CS"/>
</dbReference>
<evidence type="ECO:0000256" key="2">
    <source>
        <dbReference type="ARBA" id="ARBA00005254"/>
    </source>
</evidence>
<dbReference type="AlphaFoldDB" id="A0AAJ3NUH8"/>
<comment type="similarity">
    <text evidence="2 7">Belongs to the enoyl-CoA hydratase/isomerase family.</text>
</comment>
<dbReference type="GO" id="GO:0006635">
    <property type="term" value="P:fatty acid beta-oxidation"/>
    <property type="evidence" value="ECO:0007669"/>
    <property type="project" value="TreeGrafter"/>
</dbReference>
<evidence type="ECO:0000256" key="6">
    <source>
        <dbReference type="ARBA" id="ARBA00023717"/>
    </source>
</evidence>
<gene>
    <name evidence="8" type="ORF">AWC23_06340</name>
</gene>
<dbReference type="CDD" id="cd06558">
    <property type="entry name" value="crotonase-like"/>
    <property type="match status" value="1"/>
</dbReference>
<dbReference type="InterPro" id="IPR001753">
    <property type="entry name" value="Enoyl-CoA_hydra/iso"/>
</dbReference>
<reference evidence="8 9" key="1">
    <citation type="submission" date="2016-01" db="EMBL/GenBank/DDBJ databases">
        <title>The new phylogeny of the genus Mycobacterium.</title>
        <authorList>
            <person name="Tarcisio F."/>
            <person name="Conor M."/>
            <person name="Antonella G."/>
            <person name="Elisabetta G."/>
            <person name="Giulia F.S."/>
            <person name="Sara T."/>
            <person name="Anna F."/>
            <person name="Clotilde B."/>
            <person name="Roberto B."/>
            <person name="Veronica D.S."/>
            <person name="Fabio R."/>
            <person name="Monica P."/>
            <person name="Olivier J."/>
            <person name="Enrico T."/>
            <person name="Nicola S."/>
        </authorList>
    </citation>
    <scope>NUCLEOTIDE SEQUENCE [LARGE SCALE GENOMIC DNA]</scope>
    <source>
        <strain evidence="8 9">DSM 44616</strain>
    </source>
</reference>
<evidence type="ECO:0000313" key="9">
    <source>
        <dbReference type="Proteomes" id="UP000193387"/>
    </source>
</evidence>
<evidence type="ECO:0000256" key="1">
    <source>
        <dbReference type="ARBA" id="ARBA00002994"/>
    </source>
</evidence>
<dbReference type="EMBL" id="LQPR01000013">
    <property type="protein sequence ID" value="ORW73738.1"/>
    <property type="molecule type" value="Genomic_DNA"/>
</dbReference>
<proteinExistence type="inferred from homology"/>
<evidence type="ECO:0000256" key="5">
    <source>
        <dbReference type="ARBA" id="ARBA00023709"/>
    </source>
</evidence>
<evidence type="ECO:0000256" key="3">
    <source>
        <dbReference type="ARBA" id="ARBA00022832"/>
    </source>
</evidence>
<dbReference type="PROSITE" id="PS00166">
    <property type="entry name" value="ENOYL_COA_HYDRATASE"/>
    <property type="match status" value="1"/>
</dbReference>
<protein>
    <submittedName>
        <fullName evidence="8">Enoyl-CoA hydratase</fullName>
    </submittedName>
</protein>
<evidence type="ECO:0000256" key="4">
    <source>
        <dbReference type="ARBA" id="ARBA00023098"/>
    </source>
</evidence>
<dbReference type="PANTHER" id="PTHR11941:SF54">
    <property type="entry name" value="ENOYL-COA HYDRATASE, MITOCHONDRIAL"/>
    <property type="match status" value="1"/>
</dbReference>
<evidence type="ECO:0000256" key="7">
    <source>
        <dbReference type="RuleBase" id="RU003707"/>
    </source>
</evidence>
<dbReference type="PANTHER" id="PTHR11941">
    <property type="entry name" value="ENOYL-COA HYDRATASE-RELATED"/>
    <property type="match status" value="1"/>
</dbReference>
<dbReference type="GO" id="GO:0004300">
    <property type="term" value="F:enoyl-CoA hydratase activity"/>
    <property type="evidence" value="ECO:0007669"/>
    <property type="project" value="UniProtKB-EC"/>
</dbReference>
<dbReference type="Proteomes" id="UP000193387">
    <property type="component" value="Unassembled WGS sequence"/>
</dbReference>
<evidence type="ECO:0000313" key="8">
    <source>
        <dbReference type="EMBL" id="ORW73738.1"/>
    </source>
</evidence>
<dbReference type="Pfam" id="PF00378">
    <property type="entry name" value="ECH_1"/>
    <property type="match status" value="1"/>
</dbReference>
<dbReference type="SUPFAM" id="SSF52096">
    <property type="entry name" value="ClpP/crotonase"/>
    <property type="match status" value="1"/>
</dbReference>
<keyword evidence="3" id="KW-0276">Fatty acid metabolism</keyword>
<dbReference type="Gene3D" id="3.90.226.10">
    <property type="entry name" value="2-enoyl-CoA Hydratase, Chain A, domain 1"/>
    <property type="match status" value="1"/>
</dbReference>
<keyword evidence="4" id="KW-0443">Lipid metabolism</keyword>
<dbReference type="InterPro" id="IPR029045">
    <property type="entry name" value="ClpP/crotonase-like_dom_sf"/>
</dbReference>
<comment type="catalytic activity">
    <reaction evidence="5">
        <text>a (3S)-3-hydroxyacyl-CoA = a (2E)-enoyl-CoA + H2O</text>
        <dbReference type="Rhea" id="RHEA:16105"/>
        <dbReference type="ChEBI" id="CHEBI:15377"/>
        <dbReference type="ChEBI" id="CHEBI:57318"/>
        <dbReference type="ChEBI" id="CHEBI:58856"/>
        <dbReference type="EC" id="4.2.1.17"/>
    </reaction>
</comment>
<sequence>MTGAGPSFCAGAELSTLEQAADGDFTLVRRVYTGFTRFMSTPLLTIAAINGPAVGAGLNLALACDIRIAADSARFVPRFAELRIFPGGGHTWLLSRAIGQQAATMALLSGRTWDGRQATEAGLAAQCVPRERVVDAALALAGHVGELEAEYVRRLVSVLRSVPLLLDHNQALEIEAEHQHWSIQQPAFRRGLARLQQNLRARNEARA</sequence>
<comment type="function">
    <text evidence="1">Could possibly oxidize fatty acids using specific components.</text>
</comment>
<comment type="catalytic activity">
    <reaction evidence="6">
        <text>a 4-saturated-(3S)-3-hydroxyacyl-CoA = a (3E)-enoyl-CoA + H2O</text>
        <dbReference type="Rhea" id="RHEA:20724"/>
        <dbReference type="ChEBI" id="CHEBI:15377"/>
        <dbReference type="ChEBI" id="CHEBI:58521"/>
        <dbReference type="ChEBI" id="CHEBI:137480"/>
        <dbReference type="EC" id="4.2.1.17"/>
    </reaction>
</comment>